<feature type="region of interest" description="Disordered" evidence="1">
    <location>
        <begin position="1"/>
        <end position="81"/>
    </location>
</feature>
<reference evidence="2" key="1">
    <citation type="submission" date="2014-11" db="EMBL/GenBank/DDBJ databases">
        <authorList>
            <person name="Otto D Thomas"/>
            <person name="Naeem Raeece"/>
        </authorList>
    </citation>
    <scope>NUCLEOTIDE SEQUENCE</scope>
</reference>
<feature type="region of interest" description="Disordered" evidence="1">
    <location>
        <begin position="744"/>
        <end position="796"/>
    </location>
</feature>
<proteinExistence type="predicted"/>
<sequence>MYGKHPQGVRAPFFPGGAPPPPSQKAPPPPPLPGGGAMLGMGHSPSESPGISLDLSARVEGGSVGVSGSPTQQQQNQDTLSSWPRRAYGGKVASFLETRDRCMVVEIPRAEGNDGRWGPAVWCSLRTLREKTPADTPALAFVFHHQAAPPRFLELEAEREGFKLLSWKAWQRMRRLNPSMWPQNMLVVKHLVATDIEDPSFHTSVDASYALVLVNFRECLTHLNYQAPGVALHPYLGLLEFLAAASSGFAALHLSVIGLEDESFSSSLWQTHAGTMQGNYNFDFFFFKDLFDLREKVYIPESEDKADAFGPLCALIEEAALSMFPSRSELFGRSPMLPTFGGDRPSFSTSPPLMFTKWLVVCKSRQEAHEVYQRLARRGPEDAQSSGGRAWWKERVHMIHDVPTGTSVKLDDNWEVLVVHAEVARKSGMAGLMLSLYNRVSLIVHFDVPPSESPLADFVCLHVPAAPLSTSNRTKLEILLAPASRVPVCCNGTLLVDLLGRSSLPRELIEKIFEMDPGLYDVPRPRTIMGAPVLPPQQQQQPGAGVSCSKEALQMELKELDCVPLDPQQQPLLGDAPAPHQQQNGPGKKGKLQQRPSLSNSDADGSAPPTGKGRRLWWFSTPTDSSVLEPPPLADLPAQSKKAKAKDKDKVQTEKEKEKEKERERAEKEREKEREEAAAFRVVPQPSGCPDLRYEGEPMGPDALHGGVGQDRRADKPAAPCLYRMKKRWPKFLHIVRASFRIREDSSESECFEPPSEREPEQTSNSGGEPQGNGEAESKENEEKDRDSTNGAAGAAATLLGVPQTFEDFGWISVQRGLERTGLGLHYNRQLRGSKKDGASGEQFL</sequence>
<feature type="region of interest" description="Disordered" evidence="1">
    <location>
        <begin position="823"/>
        <end position="845"/>
    </location>
</feature>
<feature type="region of interest" description="Disordered" evidence="1">
    <location>
        <begin position="566"/>
        <end position="715"/>
    </location>
</feature>
<dbReference type="VEuPathDB" id="CryptoDB:Cvel_4460"/>
<organism evidence="2">
    <name type="scientific">Chromera velia CCMP2878</name>
    <dbReference type="NCBI Taxonomy" id="1169474"/>
    <lineage>
        <taxon>Eukaryota</taxon>
        <taxon>Sar</taxon>
        <taxon>Alveolata</taxon>
        <taxon>Colpodellida</taxon>
        <taxon>Chromeraceae</taxon>
        <taxon>Chromera</taxon>
    </lineage>
</organism>
<protein>
    <submittedName>
        <fullName evidence="2">Uncharacterized protein</fullName>
    </submittedName>
</protein>
<dbReference type="EMBL" id="CDMZ01001059">
    <property type="protein sequence ID" value="CEM26432.1"/>
    <property type="molecule type" value="Genomic_DNA"/>
</dbReference>
<accession>A0A0G4GBD1</accession>
<evidence type="ECO:0000313" key="2">
    <source>
        <dbReference type="EMBL" id="CEM26432.1"/>
    </source>
</evidence>
<feature type="compositionally biased region" description="Polar residues" evidence="1">
    <location>
        <begin position="594"/>
        <end position="603"/>
    </location>
</feature>
<feature type="compositionally biased region" description="Polar residues" evidence="1">
    <location>
        <begin position="70"/>
        <end position="81"/>
    </location>
</feature>
<evidence type="ECO:0000256" key="1">
    <source>
        <dbReference type="SAM" id="MobiDB-lite"/>
    </source>
</evidence>
<dbReference type="AlphaFoldDB" id="A0A0G4GBD1"/>
<gene>
    <name evidence="2" type="ORF">Cvel_4460</name>
</gene>
<name>A0A0G4GBD1_9ALVE</name>
<feature type="compositionally biased region" description="Basic and acidic residues" evidence="1">
    <location>
        <begin position="776"/>
        <end position="788"/>
    </location>
</feature>
<feature type="compositionally biased region" description="Basic and acidic residues" evidence="1">
    <location>
        <begin position="646"/>
        <end position="678"/>
    </location>
</feature>
<feature type="compositionally biased region" description="Pro residues" evidence="1">
    <location>
        <begin position="17"/>
        <end position="33"/>
    </location>
</feature>